<dbReference type="AlphaFoldDB" id="A0A919PSC8"/>
<feature type="transmembrane region" description="Helical" evidence="1">
    <location>
        <begin position="82"/>
        <end position="100"/>
    </location>
</feature>
<organism evidence="3 4">
    <name type="scientific">Dactylosporangium siamense</name>
    <dbReference type="NCBI Taxonomy" id="685454"/>
    <lineage>
        <taxon>Bacteria</taxon>
        <taxon>Bacillati</taxon>
        <taxon>Actinomycetota</taxon>
        <taxon>Actinomycetes</taxon>
        <taxon>Micromonosporales</taxon>
        <taxon>Micromonosporaceae</taxon>
        <taxon>Dactylosporangium</taxon>
    </lineage>
</organism>
<proteinExistence type="predicted"/>
<feature type="transmembrane region" description="Helical" evidence="1">
    <location>
        <begin position="49"/>
        <end position="70"/>
    </location>
</feature>
<keyword evidence="1" id="KW-1133">Transmembrane helix</keyword>
<evidence type="ECO:0000313" key="4">
    <source>
        <dbReference type="Proteomes" id="UP000660611"/>
    </source>
</evidence>
<dbReference type="PANTHER" id="PTHR36834">
    <property type="entry name" value="MEMBRANE PROTEIN-RELATED"/>
    <property type="match status" value="1"/>
</dbReference>
<comment type="caution">
    <text evidence="3">The sequence shown here is derived from an EMBL/GenBank/DDBJ whole genome shotgun (WGS) entry which is preliminary data.</text>
</comment>
<name>A0A919PSC8_9ACTN</name>
<evidence type="ECO:0000259" key="2">
    <source>
        <dbReference type="Pfam" id="PF04892"/>
    </source>
</evidence>
<dbReference type="PANTHER" id="PTHR36834:SF1">
    <property type="entry name" value="INTEGRAL MEMBRANE PROTEIN"/>
    <property type="match status" value="1"/>
</dbReference>
<dbReference type="Pfam" id="PF04892">
    <property type="entry name" value="VanZ"/>
    <property type="match status" value="1"/>
</dbReference>
<accession>A0A919PSC8</accession>
<gene>
    <name evidence="3" type="ORF">Dsi01nite_068830</name>
</gene>
<dbReference type="InterPro" id="IPR053150">
    <property type="entry name" value="Teicoplanin_resist-assoc"/>
</dbReference>
<keyword evidence="1" id="KW-0472">Membrane</keyword>
<reference evidence="3" key="1">
    <citation type="submission" date="2021-01" db="EMBL/GenBank/DDBJ databases">
        <title>Whole genome shotgun sequence of Dactylosporangium siamense NBRC 106093.</title>
        <authorList>
            <person name="Komaki H."/>
            <person name="Tamura T."/>
        </authorList>
    </citation>
    <scope>NUCLEOTIDE SEQUENCE</scope>
    <source>
        <strain evidence="3">NBRC 106093</strain>
    </source>
</reference>
<keyword evidence="1" id="KW-0812">Transmembrane</keyword>
<evidence type="ECO:0000313" key="3">
    <source>
        <dbReference type="EMBL" id="GIG48842.1"/>
    </source>
</evidence>
<feature type="transmembrane region" description="Helical" evidence="1">
    <location>
        <begin position="120"/>
        <end position="143"/>
    </location>
</feature>
<dbReference type="EMBL" id="BONQ01000109">
    <property type="protein sequence ID" value="GIG48842.1"/>
    <property type="molecule type" value="Genomic_DNA"/>
</dbReference>
<protein>
    <recommendedName>
        <fullName evidence="2">VanZ-like domain-containing protein</fullName>
    </recommendedName>
</protein>
<evidence type="ECO:0000256" key="1">
    <source>
        <dbReference type="SAM" id="Phobius"/>
    </source>
</evidence>
<keyword evidence="4" id="KW-1185">Reference proteome</keyword>
<dbReference type="RefSeq" id="WP_203850543.1">
    <property type="nucleotide sequence ID" value="NZ_BAAAVW010000020.1"/>
</dbReference>
<dbReference type="Proteomes" id="UP000660611">
    <property type="component" value="Unassembled WGS sequence"/>
</dbReference>
<feature type="domain" description="VanZ-like" evidence="2">
    <location>
        <begin position="94"/>
        <end position="196"/>
    </location>
</feature>
<sequence length="205" mass="21507">MNHSVSLRRLFLGLVVLGLACAVYTVRQPLMMSAPTCLAGRWHGCLDTENGVLLTMLAGLPLAALMVWTLSRRRGTTWRLSLAEVGLVYGTLPLVWLTLLPGPGAGVVPGRVSLVPLRDVVTMGSIGIGGNLLLFAALGCFAPVRFAALASVPRVLALGAACSVLVETAQFVLRLDRVSSVDDVLLNAAGAALAAAASRPWWRGP</sequence>
<dbReference type="InterPro" id="IPR006976">
    <property type="entry name" value="VanZ-like"/>
</dbReference>